<evidence type="ECO:0000313" key="5">
    <source>
        <dbReference type="Proteomes" id="UP001549164"/>
    </source>
</evidence>
<proteinExistence type="inferred from homology"/>
<evidence type="ECO:0000256" key="2">
    <source>
        <dbReference type="SAM" id="MobiDB-lite"/>
    </source>
</evidence>
<evidence type="ECO:0000256" key="1">
    <source>
        <dbReference type="ARBA" id="ARBA00035644"/>
    </source>
</evidence>
<dbReference type="InterPro" id="IPR017927">
    <property type="entry name" value="FAD-bd_FR_type"/>
</dbReference>
<dbReference type="InterPro" id="IPR017938">
    <property type="entry name" value="Riboflavin_synthase-like_b-brl"/>
</dbReference>
<feature type="compositionally biased region" description="Polar residues" evidence="2">
    <location>
        <begin position="1"/>
        <end position="10"/>
    </location>
</feature>
<comment type="caution">
    <text evidence="4">The sequence shown here is derived from an EMBL/GenBank/DDBJ whole genome shotgun (WGS) entry which is preliminary data.</text>
</comment>
<gene>
    <name evidence="4" type="ORF">ABID12_001514</name>
</gene>
<organism evidence="4 5">
    <name type="scientific">Martelella mangrovi</name>
    <dbReference type="NCBI Taxonomy" id="1397477"/>
    <lineage>
        <taxon>Bacteria</taxon>
        <taxon>Pseudomonadati</taxon>
        <taxon>Pseudomonadota</taxon>
        <taxon>Alphaproteobacteria</taxon>
        <taxon>Hyphomicrobiales</taxon>
        <taxon>Aurantimonadaceae</taxon>
        <taxon>Martelella</taxon>
    </lineage>
</organism>
<dbReference type="SUPFAM" id="SSF63380">
    <property type="entry name" value="Riboflavin synthase domain-like"/>
    <property type="match status" value="1"/>
</dbReference>
<feature type="domain" description="FAD-binding FR-type" evidence="3">
    <location>
        <begin position="35"/>
        <end position="139"/>
    </location>
</feature>
<evidence type="ECO:0000313" key="4">
    <source>
        <dbReference type="EMBL" id="MET3599575.1"/>
    </source>
</evidence>
<dbReference type="Gene3D" id="3.40.50.80">
    <property type="entry name" value="Nucleotide-binding domain of ferredoxin-NADP reductase (FNR) module"/>
    <property type="match status" value="1"/>
</dbReference>
<dbReference type="PANTHER" id="PTHR30157">
    <property type="entry name" value="FERRIC REDUCTASE, NADPH-DEPENDENT"/>
    <property type="match status" value="1"/>
</dbReference>
<keyword evidence="5" id="KW-1185">Reference proteome</keyword>
<dbReference type="PROSITE" id="PS51384">
    <property type="entry name" value="FAD_FR"/>
    <property type="match status" value="1"/>
</dbReference>
<reference evidence="4 5" key="1">
    <citation type="submission" date="2024-06" db="EMBL/GenBank/DDBJ databases">
        <title>Genomic Encyclopedia of Type Strains, Phase IV (KMG-IV): sequencing the most valuable type-strain genomes for metagenomic binning, comparative biology and taxonomic classification.</title>
        <authorList>
            <person name="Goeker M."/>
        </authorList>
    </citation>
    <scope>NUCLEOTIDE SEQUENCE [LARGE SCALE GENOMIC DNA]</scope>
    <source>
        <strain evidence="4 5">DSM 28102</strain>
    </source>
</reference>
<feature type="region of interest" description="Disordered" evidence="2">
    <location>
        <begin position="1"/>
        <end position="25"/>
    </location>
</feature>
<dbReference type="CDD" id="cd06193">
    <property type="entry name" value="siderophore_interacting"/>
    <property type="match status" value="1"/>
</dbReference>
<name>A0ABV2I9K3_9HYPH</name>
<accession>A0ABV2I9K3</accession>
<dbReference type="Pfam" id="PF04954">
    <property type="entry name" value="SIP"/>
    <property type="match status" value="1"/>
</dbReference>
<sequence>MSHQTNNTASPDIDTPEVAPPEIAPPEIERVRHELKRRVLTVTACEYITPVMLRIHFESPTLSDFISAAPDDHIKLFFDTGDDKPAMRDYTPRRYNNDDNSLIIDFAIHDAGPATAWAVAAKPGDTLEIGGPRGSKVIRGPVDHWLLIGDETALPAIARRIEEASAGATFTAIIAVPAPEDHQSFETEADTHIHWIDRQGADATDPAPFLDILKGIDLPPQTFVWVGAEARVARAVRTHLLEERNHPLTWMNASGYWVSNAPGASEKNM</sequence>
<dbReference type="RefSeq" id="WP_354433702.1">
    <property type="nucleotide sequence ID" value="NZ_JBEPLY010000004.1"/>
</dbReference>
<dbReference type="InterPro" id="IPR007037">
    <property type="entry name" value="SIP_rossman_dom"/>
</dbReference>
<dbReference type="InterPro" id="IPR039374">
    <property type="entry name" value="SIP_fam"/>
</dbReference>
<dbReference type="Proteomes" id="UP001549164">
    <property type="component" value="Unassembled WGS sequence"/>
</dbReference>
<dbReference type="InterPro" id="IPR013113">
    <property type="entry name" value="SIP_FAD-bd"/>
</dbReference>
<dbReference type="PANTHER" id="PTHR30157:SF0">
    <property type="entry name" value="NADPH-DEPENDENT FERRIC-CHELATE REDUCTASE"/>
    <property type="match status" value="1"/>
</dbReference>
<dbReference type="Gene3D" id="2.40.30.10">
    <property type="entry name" value="Translation factors"/>
    <property type="match status" value="1"/>
</dbReference>
<dbReference type="InterPro" id="IPR039261">
    <property type="entry name" value="FNR_nucleotide-bd"/>
</dbReference>
<protein>
    <submittedName>
        <fullName evidence="4">NADPH-dependent ferric siderophore reductase</fullName>
    </submittedName>
</protein>
<comment type="similarity">
    <text evidence="1">Belongs to the SIP oxidoreductase family.</text>
</comment>
<dbReference type="EMBL" id="JBEPLY010000004">
    <property type="protein sequence ID" value="MET3599575.1"/>
    <property type="molecule type" value="Genomic_DNA"/>
</dbReference>
<dbReference type="Pfam" id="PF08021">
    <property type="entry name" value="FAD_binding_9"/>
    <property type="match status" value="1"/>
</dbReference>
<evidence type="ECO:0000259" key="3">
    <source>
        <dbReference type="PROSITE" id="PS51384"/>
    </source>
</evidence>